<dbReference type="OrthoDB" id="6932697at2"/>
<protein>
    <submittedName>
        <fullName evidence="1">Uncharacterized protein</fullName>
    </submittedName>
</protein>
<dbReference type="KEGG" id="tvl:FAZ95_02015"/>
<sequence>MASSKPETADGYDAEHTIACERTLVTLLRSFGTLKGTLRLIGGLVPRYLTPESPPEVPAHAGTSDVDIVLNLQVLANDDAYADLADQLKNRGFQRHVNNKGNSSSWRWQRRVSEHEVVLVEFLRDADDKLPGGKVASVEGEGVSALAINHAGIVHEWYLEKEITTELLDDGGIATETIRFADVTAFIVLKALAFDDRAENKDAADLVHVLRYAGSINTLAQQFIDRLRANRHRVALDSALSALRRRFCETDGIEAHLRDGPVACAHFAFGRDPALEEERTLEQRYVAGLVGEFIRLIEKALSQAG</sequence>
<dbReference type="RefSeq" id="WP_137330910.1">
    <property type="nucleotide sequence ID" value="NZ_CP040077.1"/>
</dbReference>
<dbReference type="EMBL" id="CP040077">
    <property type="protein sequence ID" value="QCP48068.1"/>
    <property type="molecule type" value="Genomic_DNA"/>
</dbReference>
<name>A0A4P8IHF0_9BURK</name>
<evidence type="ECO:0000313" key="1">
    <source>
        <dbReference type="EMBL" id="QCP48068.1"/>
    </source>
</evidence>
<keyword evidence="2" id="KW-1185">Reference proteome</keyword>
<dbReference type="AlphaFoldDB" id="A0A4P8IHF0"/>
<accession>A0A4P8IHF0</accession>
<reference evidence="1 2" key="1">
    <citation type="submission" date="2019-05" db="EMBL/GenBank/DDBJ databases">
        <title>Burkholderia sp. DHOD12, isolated from subtropical forest soil.</title>
        <authorList>
            <person name="Gao Z.-H."/>
            <person name="Qiu L.-H."/>
        </authorList>
    </citation>
    <scope>NUCLEOTIDE SEQUENCE [LARGE SCALE GENOMIC DNA]</scope>
    <source>
        <strain evidence="1 2">DHOD12</strain>
    </source>
</reference>
<gene>
    <name evidence="1" type="ORF">FAZ95_02015</name>
</gene>
<dbReference type="Proteomes" id="UP000298656">
    <property type="component" value="Chromosome 1"/>
</dbReference>
<evidence type="ECO:0000313" key="2">
    <source>
        <dbReference type="Proteomes" id="UP000298656"/>
    </source>
</evidence>
<organism evidence="1 2">
    <name type="scientific">Trinickia violacea</name>
    <dbReference type="NCBI Taxonomy" id="2571746"/>
    <lineage>
        <taxon>Bacteria</taxon>
        <taxon>Pseudomonadati</taxon>
        <taxon>Pseudomonadota</taxon>
        <taxon>Betaproteobacteria</taxon>
        <taxon>Burkholderiales</taxon>
        <taxon>Burkholderiaceae</taxon>
        <taxon>Trinickia</taxon>
    </lineage>
</organism>
<proteinExistence type="predicted"/>